<reference evidence="2" key="1">
    <citation type="submission" date="2021-02" db="EMBL/GenBank/DDBJ databases">
        <title>Natronoglycomyces albus gen. nov., sp. nov, a haloalkaliphilic actinobacterium from a soda solonchak soil.</title>
        <authorList>
            <person name="Sorokin D.Y."/>
            <person name="Khijniak T.V."/>
            <person name="Zakharycheva A.P."/>
            <person name="Boueva O.V."/>
            <person name="Ariskina E.V."/>
            <person name="Hahnke R.L."/>
            <person name="Bunk B."/>
            <person name="Sproer C."/>
            <person name="Schumann P."/>
            <person name="Evtushenko L.I."/>
            <person name="Kublanov I.V."/>
        </authorList>
    </citation>
    <scope>NUCLEOTIDE SEQUENCE</scope>
    <source>
        <strain evidence="2">DSM 106290</strain>
    </source>
</reference>
<evidence type="ECO:0000313" key="3">
    <source>
        <dbReference type="Proteomes" id="UP000662939"/>
    </source>
</evidence>
<proteinExistence type="predicted"/>
<dbReference type="KEGG" id="nav:JQS30_03590"/>
<feature type="region of interest" description="Disordered" evidence="1">
    <location>
        <begin position="199"/>
        <end position="219"/>
    </location>
</feature>
<evidence type="ECO:0000256" key="1">
    <source>
        <dbReference type="SAM" id="MobiDB-lite"/>
    </source>
</evidence>
<evidence type="ECO:0000313" key="2">
    <source>
        <dbReference type="EMBL" id="QSB06018.1"/>
    </source>
</evidence>
<feature type="region of interest" description="Disordered" evidence="1">
    <location>
        <begin position="1"/>
        <end position="106"/>
    </location>
</feature>
<accession>A0A895XWK8</accession>
<protein>
    <submittedName>
        <fullName evidence="2">Uncharacterized protein</fullName>
    </submittedName>
</protein>
<dbReference type="RefSeq" id="WP_213172029.1">
    <property type="nucleotide sequence ID" value="NZ_CP070496.1"/>
</dbReference>
<feature type="compositionally biased region" description="Basic and acidic residues" evidence="1">
    <location>
        <begin position="202"/>
        <end position="213"/>
    </location>
</feature>
<dbReference type="AlphaFoldDB" id="A0A895XWK8"/>
<dbReference type="EMBL" id="CP070496">
    <property type="protein sequence ID" value="QSB06018.1"/>
    <property type="molecule type" value="Genomic_DNA"/>
</dbReference>
<dbReference type="Proteomes" id="UP000662939">
    <property type="component" value="Chromosome"/>
</dbReference>
<feature type="compositionally biased region" description="Pro residues" evidence="1">
    <location>
        <begin position="33"/>
        <end position="51"/>
    </location>
</feature>
<feature type="compositionally biased region" description="Low complexity" evidence="1">
    <location>
        <begin position="1"/>
        <end position="18"/>
    </location>
</feature>
<organism evidence="2 3">
    <name type="scientific">Natronoglycomyces albus</name>
    <dbReference type="NCBI Taxonomy" id="2811108"/>
    <lineage>
        <taxon>Bacteria</taxon>
        <taxon>Bacillati</taxon>
        <taxon>Actinomycetota</taxon>
        <taxon>Actinomycetes</taxon>
        <taxon>Glycomycetales</taxon>
        <taxon>Glycomycetaceae</taxon>
        <taxon>Natronoglycomyces</taxon>
    </lineage>
</organism>
<sequence length="337" mass="36004">MGRPATPGAAAGRPQAGAGPTGGERGQWSPRAGSPPPASTPPGFGAPPRPGPGETNSPPQSPVHEVRHQTGAFDLVDPAEPPETASFGADPDGGFGSSQSWNGQDEGTELIGKLGYVPKEMRGERGAKKKYRSFGRKKRSSPWAKAAIGAAALALLGGVGWWVWQLGDDETEADDGLTYSALETPCDMLDLGPLSTWADVDSPDRIDEPEPNERNYGTEQKCSYGWNLDSGTGMTVDLESTVFGADARARTNHDMSTRNLAEETGWDLYDSPDLGNNTVAAVRSWSAETGSSNYQVHVQDANMYLVLRLSVYSEVSDEELSESANAIVESYLLNWRD</sequence>
<gene>
    <name evidence="2" type="ORF">JQS30_03590</name>
</gene>
<name>A0A895XWK8_9ACTN</name>
<keyword evidence="3" id="KW-1185">Reference proteome</keyword>